<reference evidence="4 5" key="1">
    <citation type="submission" date="2019-03" db="EMBL/GenBank/DDBJ databases">
        <title>Genomic Encyclopedia of Type Strains, Phase IV (KMG-IV): sequencing the most valuable type-strain genomes for metagenomic binning, comparative biology and taxonomic classification.</title>
        <authorList>
            <person name="Goeker M."/>
        </authorList>
    </citation>
    <scope>NUCLEOTIDE SEQUENCE [LARGE SCALE GENOMIC DNA]</scope>
    <source>
        <strain evidence="4 5">DSM 19610</strain>
    </source>
</reference>
<evidence type="ECO:0000259" key="3">
    <source>
        <dbReference type="Pfam" id="PF13511"/>
    </source>
</evidence>
<accession>A0A4R1HCZ1</accession>
<dbReference type="AlphaFoldDB" id="A0A4R1HCZ1"/>
<evidence type="ECO:0000313" key="5">
    <source>
        <dbReference type="Proteomes" id="UP000295707"/>
    </source>
</evidence>
<comment type="caution">
    <text evidence="4">The sequence shown here is derived from an EMBL/GenBank/DDBJ whole genome shotgun (WGS) entry which is preliminary data.</text>
</comment>
<dbReference type="RefSeq" id="WP_132973916.1">
    <property type="nucleotide sequence ID" value="NZ_SMFX01000001.1"/>
</dbReference>
<dbReference type="Proteomes" id="UP000295707">
    <property type="component" value="Unassembled WGS sequence"/>
</dbReference>
<proteinExistence type="predicted"/>
<dbReference type="InterPro" id="IPR025392">
    <property type="entry name" value="DUF4124"/>
</dbReference>
<dbReference type="Pfam" id="PF13511">
    <property type="entry name" value="DUF4124"/>
    <property type="match status" value="1"/>
</dbReference>
<feature type="chain" id="PRO_5020321663" evidence="2">
    <location>
        <begin position="19"/>
        <end position="148"/>
    </location>
</feature>
<feature type="region of interest" description="Disordered" evidence="1">
    <location>
        <begin position="129"/>
        <end position="148"/>
    </location>
</feature>
<feature type="domain" description="DUF4124" evidence="3">
    <location>
        <begin position="8"/>
        <end position="60"/>
    </location>
</feature>
<evidence type="ECO:0000256" key="2">
    <source>
        <dbReference type="SAM" id="SignalP"/>
    </source>
</evidence>
<gene>
    <name evidence="4" type="ORF">DFR30_2648</name>
</gene>
<dbReference type="EMBL" id="SMFX01000001">
    <property type="protein sequence ID" value="TCK19338.1"/>
    <property type="molecule type" value="Genomic_DNA"/>
</dbReference>
<feature type="signal peptide" evidence="2">
    <location>
        <begin position="1"/>
        <end position="18"/>
    </location>
</feature>
<keyword evidence="5" id="KW-1185">Reference proteome</keyword>
<keyword evidence="2" id="KW-0732">Signal</keyword>
<organism evidence="4 5">
    <name type="scientific">Thiogranum longum</name>
    <dbReference type="NCBI Taxonomy" id="1537524"/>
    <lineage>
        <taxon>Bacteria</taxon>
        <taxon>Pseudomonadati</taxon>
        <taxon>Pseudomonadota</taxon>
        <taxon>Gammaproteobacteria</taxon>
        <taxon>Chromatiales</taxon>
        <taxon>Ectothiorhodospiraceae</taxon>
        <taxon>Thiogranum</taxon>
    </lineage>
</organism>
<evidence type="ECO:0000256" key="1">
    <source>
        <dbReference type="SAM" id="MobiDB-lite"/>
    </source>
</evidence>
<name>A0A4R1HCZ1_9GAMM</name>
<dbReference type="OrthoDB" id="7062774at2"/>
<protein>
    <submittedName>
        <fullName evidence="4">Uncharacterized protein DUF4124</fullName>
    </submittedName>
</protein>
<evidence type="ECO:0000313" key="4">
    <source>
        <dbReference type="EMBL" id="TCK19338.1"/>
    </source>
</evidence>
<feature type="region of interest" description="Disordered" evidence="1">
    <location>
        <begin position="31"/>
        <end position="123"/>
    </location>
</feature>
<sequence>MKILTLILFLFVTGPASAEIYKWTDEEGQVHYDENPGEGSSGSVIVPRQNKAPATPAPSAKQRLENIRKWTDARQKERETEKRRKAEQDAKRVKQEEKCHRKRNRLTDLERGGRRYRLDENGQRRFLSDQEIDSRKNDARAYLEKHCR</sequence>
<feature type="compositionally biased region" description="Basic and acidic residues" evidence="1">
    <location>
        <begin position="62"/>
        <end position="123"/>
    </location>
</feature>